<feature type="transmembrane region" description="Helical" evidence="2">
    <location>
        <begin position="232"/>
        <end position="251"/>
    </location>
</feature>
<evidence type="ECO:0000313" key="3">
    <source>
        <dbReference type="EMBL" id="KAF0698803.1"/>
    </source>
</evidence>
<feature type="region of interest" description="Disordered" evidence="1">
    <location>
        <begin position="1"/>
        <end position="49"/>
    </location>
</feature>
<dbReference type="EMBL" id="VJMH01005219">
    <property type="protein sequence ID" value="KAF0698803.1"/>
    <property type="molecule type" value="Genomic_DNA"/>
</dbReference>
<sequence>MKSERLTLDAEAHGGTAAVEDMSTSPSVQVPLTADAPPTPSDQCEDDDAFNEDMVTIDVNADRTNADGNADLPRLRPNAVKPLDGLASAAAPKKIPAAPRRPRQRTQNALIVISTLGEDGPVESSINTLPLEIQAAFRFKVLGLFTLHLLGLSLLVITFTYSPLAADSFTRFADDDTGIALGGSFFLSLGVLLVLHWLKVFFPFNFVLLAIFTGTQAICVTGFGLFYDTKASVLVCLVLFFVMATMTLLSTRRWTTTHTGRPTLVHSLAAGGAAYALVTIVACIVFGTHGTGLMTSTTFGVAMFFTFGVVMWFAFDAHCMYQIMTPDEYMSGVIFFYTDLLLFVVFVVVMIACVAMCDGGAPMACFGGSLGVNLDPIQDETQYGAPREVETVAPAPTDATDVDSPTASTVVSEA</sequence>
<proteinExistence type="predicted"/>
<gene>
    <name evidence="4" type="primary">Aste57867_10592</name>
    <name evidence="3" type="ORF">As57867_010552</name>
    <name evidence="4" type="ORF">ASTE57867_10592</name>
</gene>
<dbReference type="EMBL" id="CAADRA010005240">
    <property type="protein sequence ID" value="VFT87464.1"/>
    <property type="molecule type" value="Genomic_DNA"/>
</dbReference>
<organism evidence="4 5">
    <name type="scientific">Aphanomyces stellatus</name>
    <dbReference type="NCBI Taxonomy" id="120398"/>
    <lineage>
        <taxon>Eukaryota</taxon>
        <taxon>Sar</taxon>
        <taxon>Stramenopiles</taxon>
        <taxon>Oomycota</taxon>
        <taxon>Saprolegniomycetes</taxon>
        <taxon>Saprolegniales</taxon>
        <taxon>Verrucalvaceae</taxon>
        <taxon>Aphanomyces</taxon>
    </lineage>
</organism>
<keyword evidence="5" id="KW-1185">Reference proteome</keyword>
<feature type="transmembrane region" description="Helical" evidence="2">
    <location>
        <begin position="299"/>
        <end position="321"/>
    </location>
</feature>
<dbReference type="AlphaFoldDB" id="A0A485KSA8"/>
<feature type="transmembrane region" description="Helical" evidence="2">
    <location>
        <begin position="179"/>
        <end position="198"/>
    </location>
</feature>
<name>A0A485KSA8_9STRA</name>
<keyword evidence="2" id="KW-0812">Transmembrane</keyword>
<evidence type="ECO:0000313" key="5">
    <source>
        <dbReference type="Proteomes" id="UP000332933"/>
    </source>
</evidence>
<feature type="transmembrane region" description="Helical" evidence="2">
    <location>
        <begin position="205"/>
        <end position="226"/>
    </location>
</feature>
<keyword evidence="2" id="KW-0472">Membrane</keyword>
<keyword evidence="2" id="KW-1133">Transmembrane helix</keyword>
<dbReference type="OrthoDB" id="73843at2759"/>
<feature type="transmembrane region" description="Helical" evidence="2">
    <location>
        <begin position="263"/>
        <end position="287"/>
    </location>
</feature>
<feature type="transmembrane region" description="Helical" evidence="2">
    <location>
        <begin position="333"/>
        <end position="352"/>
    </location>
</feature>
<feature type="region of interest" description="Disordered" evidence="1">
    <location>
        <begin position="386"/>
        <end position="414"/>
    </location>
</feature>
<accession>A0A485KSA8</accession>
<feature type="transmembrane region" description="Helical" evidence="2">
    <location>
        <begin position="141"/>
        <end position="159"/>
    </location>
</feature>
<evidence type="ECO:0000256" key="2">
    <source>
        <dbReference type="SAM" id="Phobius"/>
    </source>
</evidence>
<evidence type="ECO:0000256" key="1">
    <source>
        <dbReference type="SAM" id="MobiDB-lite"/>
    </source>
</evidence>
<evidence type="ECO:0000313" key="4">
    <source>
        <dbReference type="EMBL" id="VFT87464.1"/>
    </source>
</evidence>
<feature type="compositionally biased region" description="Basic and acidic residues" evidence="1">
    <location>
        <begin position="1"/>
        <end position="12"/>
    </location>
</feature>
<reference evidence="4 5" key="1">
    <citation type="submission" date="2019-03" db="EMBL/GenBank/DDBJ databases">
        <authorList>
            <person name="Gaulin E."/>
            <person name="Dumas B."/>
        </authorList>
    </citation>
    <scope>NUCLEOTIDE SEQUENCE [LARGE SCALE GENOMIC DNA]</scope>
    <source>
        <strain evidence="4">CBS 568.67</strain>
    </source>
</reference>
<protein>
    <submittedName>
        <fullName evidence="4">Aste57867_10592 protein</fullName>
    </submittedName>
</protein>
<dbReference type="Proteomes" id="UP000332933">
    <property type="component" value="Unassembled WGS sequence"/>
</dbReference>
<reference evidence="3" key="2">
    <citation type="submission" date="2019-06" db="EMBL/GenBank/DDBJ databases">
        <title>Genomics analysis of Aphanomyces spp. identifies a new class of oomycete effector associated with host adaptation.</title>
        <authorList>
            <person name="Gaulin E."/>
        </authorList>
    </citation>
    <scope>NUCLEOTIDE SEQUENCE</scope>
    <source>
        <strain evidence="3">CBS 578.67</strain>
    </source>
</reference>
<feature type="compositionally biased region" description="Polar residues" evidence="1">
    <location>
        <begin position="403"/>
        <end position="414"/>
    </location>
</feature>